<sequence>MNRLDLNIESFGGFQHRKSILDRTSSSQEEEFFAAAKFIFLE</sequence>
<gene>
    <name evidence="1" type="ORF">HUN01_26720</name>
</gene>
<organism evidence="1 2">
    <name type="scientific">Nostoc edaphicum CCNP1411</name>
    <dbReference type="NCBI Taxonomy" id="1472755"/>
    <lineage>
        <taxon>Bacteria</taxon>
        <taxon>Bacillati</taxon>
        <taxon>Cyanobacteriota</taxon>
        <taxon>Cyanophyceae</taxon>
        <taxon>Nostocales</taxon>
        <taxon>Nostocaceae</taxon>
        <taxon>Nostoc</taxon>
    </lineage>
</organism>
<dbReference type="Proteomes" id="UP000514713">
    <property type="component" value="Chromosome"/>
</dbReference>
<dbReference type="KEGG" id="ned:HUN01_26720"/>
<name>A0A7D7QI42_9NOSO</name>
<proteinExistence type="predicted"/>
<protein>
    <submittedName>
        <fullName evidence="1">DUF924 family protein</fullName>
    </submittedName>
</protein>
<keyword evidence="2" id="KW-1185">Reference proteome</keyword>
<reference evidence="2" key="1">
    <citation type="submission" date="2020-06" db="EMBL/GenBank/DDBJ databases">
        <title>Nostoc edaphicum CCNP1411 genome.</title>
        <authorList>
            <person name="Fidor A."/>
            <person name="Grabski M."/>
            <person name="Gawor J."/>
            <person name="Gromadka R."/>
            <person name="Wegrzyn G."/>
            <person name="Mazur-Marzec H."/>
        </authorList>
    </citation>
    <scope>NUCLEOTIDE SEQUENCE [LARGE SCALE GENOMIC DNA]</scope>
    <source>
        <strain evidence="2">CCNP1411</strain>
    </source>
</reference>
<accession>A0A7D7QI42</accession>
<evidence type="ECO:0000313" key="2">
    <source>
        <dbReference type="Proteomes" id="UP000514713"/>
    </source>
</evidence>
<dbReference type="EMBL" id="CP054698">
    <property type="protein sequence ID" value="QMS91002.1"/>
    <property type="molecule type" value="Genomic_DNA"/>
</dbReference>
<dbReference type="AlphaFoldDB" id="A0A7D7QI42"/>
<evidence type="ECO:0000313" key="1">
    <source>
        <dbReference type="EMBL" id="QMS91002.1"/>
    </source>
</evidence>